<proteinExistence type="predicted"/>
<evidence type="ECO:0000256" key="1">
    <source>
        <dbReference type="ARBA" id="ARBA00022723"/>
    </source>
</evidence>
<evidence type="ECO:0000313" key="7">
    <source>
        <dbReference type="Proteomes" id="UP001172102"/>
    </source>
</evidence>
<reference evidence="6" key="1">
    <citation type="submission" date="2023-06" db="EMBL/GenBank/DDBJ databases">
        <title>Genome-scale phylogeny and comparative genomics of the fungal order Sordariales.</title>
        <authorList>
            <consortium name="Lawrence Berkeley National Laboratory"/>
            <person name="Hensen N."/>
            <person name="Bonometti L."/>
            <person name="Westerberg I."/>
            <person name="Brannstrom I.O."/>
            <person name="Guillou S."/>
            <person name="Cros-Aarteil S."/>
            <person name="Calhoun S."/>
            <person name="Haridas S."/>
            <person name="Kuo A."/>
            <person name="Mondo S."/>
            <person name="Pangilinan J."/>
            <person name="Riley R."/>
            <person name="Labutti K."/>
            <person name="Andreopoulos B."/>
            <person name="Lipzen A."/>
            <person name="Chen C."/>
            <person name="Yanf M."/>
            <person name="Daum C."/>
            <person name="Ng V."/>
            <person name="Clum A."/>
            <person name="Steindorff A."/>
            <person name="Ohm R."/>
            <person name="Martin F."/>
            <person name="Silar P."/>
            <person name="Natvig D."/>
            <person name="Lalanne C."/>
            <person name="Gautier V."/>
            <person name="Ament-Velasquez S.L."/>
            <person name="Kruys A."/>
            <person name="Hutchinson M.I."/>
            <person name="Powell A.J."/>
            <person name="Barry K."/>
            <person name="Miller A.N."/>
            <person name="Grigoriev I.V."/>
            <person name="Debuchy R."/>
            <person name="Gladieux P."/>
            <person name="Thoren M.H."/>
            <person name="Johannesson H."/>
        </authorList>
    </citation>
    <scope>NUCLEOTIDE SEQUENCE</scope>
    <source>
        <strain evidence="6">SMH4607-1</strain>
    </source>
</reference>
<keyword evidence="7" id="KW-1185">Reference proteome</keyword>
<evidence type="ECO:0000256" key="3">
    <source>
        <dbReference type="SAM" id="MobiDB-lite"/>
    </source>
</evidence>
<dbReference type="SUPFAM" id="SSF48056">
    <property type="entry name" value="Di-copper centre-containing domain"/>
    <property type="match status" value="1"/>
</dbReference>
<dbReference type="AlphaFoldDB" id="A0AA40A9U4"/>
<accession>A0AA40A9U4</accession>
<evidence type="ECO:0000256" key="4">
    <source>
        <dbReference type="SAM" id="SignalP"/>
    </source>
</evidence>
<sequence>MHNLLPILLGLLTVVWGLPLSPKSEGTCSTRTQRKPWQNLSNSERRSYINATLCLMSTPAKHDIPGAKTLWDELQYIHIYQSAYIHFVGAFLPWHRYYLAAHTALLRDACGYRGPIPYWSEVSDQLNLKKAAVFGPESAFGGDGAGPDRCIADGPFAATRLHFKEDLTVESSGYCIARNFSECLFTGAAQPNLDACQAARSYEEVRNCLEAKPHIAGHWGVGGTMSNTLLSPGDPLFFLHHAWLDLLWWQWQSREPATRLVQIAGPNLPGAFPSTASNGSTTPTPGNRPLNRGLTDYFGDGGGNITTLSHRLWSAGILANTTVGDVMDLGGAFVCTEYV</sequence>
<feature type="region of interest" description="Disordered" evidence="3">
    <location>
        <begin position="272"/>
        <end position="291"/>
    </location>
</feature>
<evidence type="ECO:0000313" key="6">
    <source>
        <dbReference type="EMBL" id="KAK0711942.1"/>
    </source>
</evidence>
<feature type="domain" description="Tyrosinase copper-binding" evidence="5">
    <location>
        <begin position="234"/>
        <end position="245"/>
    </location>
</feature>
<evidence type="ECO:0000256" key="2">
    <source>
        <dbReference type="ARBA" id="ARBA00023008"/>
    </source>
</evidence>
<feature type="signal peptide" evidence="4">
    <location>
        <begin position="1"/>
        <end position="17"/>
    </location>
</feature>
<dbReference type="PANTHER" id="PTHR11474:SF126">
    <property type="entry name" value="TYROSINASE-LIKE PROTEIN TYR-1-RELATED"/>
    <property type="match status" value="1"/>
</dbReference>
<dbReference type="GO" id="GO:0046872">
    <property type="term" value="F:metal ion binding"/>
    <property type="evidence" value="ECO:0007669"/>
    <property type="project" value="UniProtKB-KW"/>
</dbReference>
<keyword evidence="1" id="KW-0479">Metal-binding</keyword>
<dbReference type="GO" id="GO:0016491">
    <property type="term" value="F:oxidoreductase activity"/>
    <property type="evidence" value="ECO:0007669"/>
    <property type="project" value="InterPro"/>
</dbReference>
<protein>
    <recommendedName>
        <fullName evidence="5">Tyrosinase copper-binding domain-containing protein</fullName>
    </recommendedName>
</protein>
<comment type="caution">
    <text evidence="6">The sequence shown here is derived from an EMBL/GenBank/DDBJ whole genome shotgun (WGS) entry which is preliminary data.</text>
</comment>
<dbReference type="InterPro" id="IPR002227">
    <property type="entry name" value="Tyrosinase_Cu-bd"/>
</dbReference>
<dbReference type="EMBL" id="JAUKUA010000005">
    <property type="protein sequence ID" value="KAK0711942.1"/>
    <property type="molecule type" value="Genomic_DNA"/>
</dbReference>
<evidence type="ECO:0000259" key="5">
    <source>
        <dbReference type="PROSITE" id="PS00498"/>
    </source>
</evidence>
<dbReference type="Gene3D" id="1.10.1280.10">
    <property type="entry name" value="Di-copper center containing domain from catechol oxidase"/>
    <property type="match status" value="1"/>
</dbReference>
<dbReference type="Pfam" id="PF00264">
    <property type="entry name" value="Tyrosinase"/>
    <property type="match status" value="1"/>
</dbReference>
<dbReference type="InterPro" id="IPR050316">
    <property type="entry name" value="Tyrosinase/Hemocyanin"/>
</dbReference>
<dbReference type="PRINTS" id="PR00092">
    <property type="entry name" value="TYROSINASE"/>
</dbReference>
<keyword evidence="2" id="KW-0186">Copper</keyword>
<dbReference type="Proteomes" id="UP001172102">
    <property type="component" value="Unassembled WGS sequence"/>
</dbReference>
<feature type="compositionally biased region" description="Polar residues" evidence="3">
    <location>
        <begin position="274"/>
        <end position="285"/>
    </location>
</feature>
<keyword evidence="4" id="KW-0732">Signal</keyword>
<feature type="chain" id="PRO_5041369392" description="Tyrosinase copper-binding domain-containing protein" evidence="4">
    <location>
        <begin position="18"/>
        <end position="339"/>
    </location>
</feature>
<dbReference type="PANTHER" id="PTHR11474">
    <property type="entry name" value="TYROSINASE FAMILY MEMBER"/>
    <property type="match status" value="1"/>
</dbReference>
<gene>
    <name evidence="6" type="ORF">B0H67DRAFT_492902</name>
</gene>
<dbReference type="PROSITE" id="PS00498">
    <property type="entry name" value="TYROSINASE_2"/>
    <property type="match status" value="1"/>
</dbReference>
<name>A0AA40A9U4_9PEZI</name>
<dbReference type="InterPro" id="IPR008922">
    <property type="entry name" value="Di-copper_centre_dom_sf"/>
</dbReference>
<organism evidence="6 7">
    <name type="scientific">Lasiosphaeris hirsuta</name>
    <dbReference type="NCBI Taxonomy" id="260670"/>
    <lineage>
        <taxon>Eukaryota</taxon>
        <taxon>Fungi</taxon>
        <taxon>Dikarya</taxon>
        <taxon>Ascomycota</taxon>
        <taxon>Pezizomycotina</taxon>
        <taxon>Sordariomycetes</taxon>
        <taxon>Sordariomycetidae</taxon>
        <taxon>Sordariales</taxon>
        <taxon>Lasiosphaeriaceae</taxon>
        <taxon>Lasiosphaeris</taxon>
    </lineage>
</organism>